<dbReference type="GO" id="GO:0005886">
    <property type="term" value="C:plasma membrane"/>
    <property type="evidence" value="ECO:0007669"/>
    <property type="project" value="UniProtKB-SubCell"/>
</dbReference>
<keyword evidence="3 6" id="KW-0812">Transmembrane</keyword>
<feature type="transmembrane region" description="Helical" evidence="6">
    <location>
        <begin position="151"/>
        <end position="174"/>
    </location>
</feature>
<gene>
    <name evidence="7" type="ORF">L0661_01765</name>
</gene>
<evidence type="ECO:0000256" key="1">
    <source>
        <dbReference type="ARBA" id="ARBA00004651"/>
    </source>
</evidence>
<feature type="transmembrane region" description="Helical" evidence="6">
    <location>
        <begin position="366"/>
        <end position="386"/>
    </location>
</feature>
<feature type="transmembrane region" description="Helical" evidence="6">
    <location>
        <begin position="392"/>
        <end position="413"/>
    </location>
</feature>
<dbReference type="Pfam" id="PF13440">
    <property type="entry name" value="Polysacc_synt_3"/>
    <property type="match status" value="1"/>
</dbReference>
<comment type="caution">
    <text evidence="7">The sequence shown here is derived from an EMBL/GenBank/DDBJ whole genome shotgun (WGS) entry which is preliminary data.</text>
</comment>
<dbReference type="AlphaFoldDB" id="A0A9X1Q8V6"/>
<dbReference type="Proteomes" id="UP001139411">
    <property type="component" value="Unassembled WGS sequence"/>
</dbReference>
<keyword evidence="4 6" id="KW-1133">Transmembrane helix</keyword>
<feature type="transmembrane region" description="Helical" evidence="6">
    <location>
        <begin position="45"/>
        <end position="64"/>
    </location>
</feature>
<evidence type="ECO:0000256" key="4">
    <source>
        <dbReference type="ARBA" id="ARBA00022989"/>
    </source>
</evidence>
<dbReference type="PANTHER" id="PTHR30250:SF11">
    <property type="entry name" value="O-ANTIGEN TRANSPORTER-RELATED"/>
    <property type="match status" value="1"/>
</dbReference>
<reference evidence="7" key="1">
    <citation type="submission" date="2022-01" db="EMBL/GenBank/DDBJ databases">
        <title>Novel species in genus Dyadobacter.</title>
        <authorList>
            <person name="Ma C."/>
        </authorList>
    </citation>
    <scope>NUCLEOTIDE SEQUENCE</scope>
    <source>
        <strain evidence="7">CY357</strain>
    </source>
</reference>
<dbReference type="RefSeq" id="WP_235176569.1">
    <property type="nucleotide sequence ID" value="NZ_JAKFFV010000002.1"/>
</dbReference>
<evidence type="ECO:0000256" key="5">
    <source>
        <dbReference type="ARBA" id="ARBA00023136"/>
    </source>
</evidence>
<sequence>MSDKPKDHYWIKSGFINILQNFSGVFFGFAGFYVLVRLLSKHDFGVWTLFLSTTTILEAIRSGLLQNALVKFISASDEREHPDIITASFAISGLVSIFCITAILIFAPFLSRLWDSPELVQMLYLYIAIYFFSGLQAQFNGIEQANLRFNGIFLTTIIRQGSFFTFVVVCYLFSVEVKLIYLVWVQIISAILGMSLAFYYCRRHLQISYEVSKTWVKKLFGYGKYAFGTLISSLLSGTVDQMMLGALLSPAASGAFNIAVRITNLIDIPGNAVATIVFPQSAKRMETEGKSAIKYLYEKSVGTTLALVVPVVVFLYLFSDIVIHLIAGEKYNDSIPLLQITLLYCLLIPYGRQFGTILDSIGKTKVTFFVVVVTATLNLVLNYFFIQSFGVMGAAYATLCSNVVGFIIAQVILKREIDVSIGNTWMYMFRFYPEFLEKYIKPFLKNRALK</sequence>
<keyword evidence="5 6" id="KW-0472">Membrane</keyword>
<dbReference type="EMBL" id="JAKFFV010000002">
    <property type="protein sequence ID" value="MCF2497015.1"/>
    <property type="molecule type" value="Genomic_DNA"/>
</dbReference>
<evidence type="ECO:0000313" key="7">
    <source>
        <dbReference type="EMBL" id="MCF2497015.1"/>
    </source>
</evidence>
<keyword evidence="2" id="KW-1003">Cell membrane</keyword>
<feature type="transmembrane region" description="Helical" evidence="6">
    <location>
        <begin position="180"/>
        <end position="201"/>
    </location>
</feature>
<protein>
    <submittedName>
        <fullName evidence="7">Flippase</fullName>
    </submittedName>
</protein>
<evidence type="ECO:0000256" key="3">
    <source>
        <dbReference type="ARBA" id="ARBA00022692"/>
    </source>
</evidence>
<evidence type="ECO:0000256" key="2">
    <source>
        <dbReference type="ARBA" id="ARBA00022475"/>
    </source>
</evidence>
<feature type="transmembrane region" description="Helical" evidence="6">
    <location>
        <begin position="335"/>
        <end position="354"/>
    </location>
</feature>
<feature type="transmembrane region" description="Helical" evidence="6">
    <location>
        <begin position="119"/>
        <end position="139"/>
    </location>
</feature>
<dbReference type="PANTHER" id="PTHR30250">
    <property type="entry name" value="PST FAMILY PREDICTED COLANIC ACID TRANSPORTER"/>
    <property type="match status" value="1"/>
</dbReference>
<feature type="transmembrane region" description="Helical" evidence="6">
    <location>
        <begin position="21"/>
        <end position="39"/>
    </location>
</feature>
<dbReference type="CDD" id="cd13128">
    <property type="entry name" value="MATE_Wzx_like"/>
    <property type="match status" value="1"/>
</dbReference>
<feature type="transmembrane region" description="Helical" evidence="6">
    <location>
        <begin position="84"/>
        <end position="107"/>
    </location>
</feature>
<proteinExistence type="predicted"/>
<feature type="transmembrane region" description="Helical" evidence="6">
    <location>
        <begin position="300"/>
        <end position="323"/>
    </location>
</feature>
<evidence type="ECO:0000256" key="6">
    <source>
        <dbReference type="SAM" id="Phobius"/>
    </source>
</evidence>
<dbReference type="InterPro" id="IPR050833">
    <property type="entry name" value="Poly_Biosynth_Transport"/>
</dbReference>
<accession>A0A9X1Q8V6</accession>
<organism evidence="7 8">
    <name type="scientific">Dyadobacter chenhuakuii</name>
    <dbReference type="NCBI Taxonomy" id="2909339"/>
    <lineage>
        <taxon>Bacteria</taxon>
        <taxon>Pseudomonadati</taxon>
        <taxon>Bacteroidota</taxon>
        <taxon>Cytophagia</taxon>
        <taxon>Cytophagales</taxon>
        <taxon>Spirosomataceae</taxon>
        <taxon>Dyadobacter</taxon>
    </lineage>
</organism>
<name>A0A9X1Q8V6_9BACT</name>
<comment type="subcellular location">
    <subcellularLocation>
        <location evidence="1">Cell membrane</location>
        <topology evidence="1">Multi-pass membrane protein</topology>
    </subcellularLocation>
</comment>
<evidence type="ECO:0000313" key="8">
    <source>
        <dbReference type="Proteomes" id="UP001139411"/>
    </source>
</evidence>